<feature type="transmembrane region" description="Helical" evidence="5">
    <location>
        <begin position="58"/>
        <end position="80"/>
    </location>
</feature>
<dbReference type="AlphaFoldDB" id="A0A7C4RTM1"/>
<evidence type="ECO:0000256" key="5">
    <source>
        <dbReference type="SAM" id="Phobius"/>
    </source>
</evidence>
<sequence length="422" mass="48228">MLFVGLLFFIFLIIIRPQDFVVGVKDTRLVFYTMGILLPAWFMAPFQKKLFQSPQDRFVMLFYCWFVMSTLTLFWITYTIETFTETLKLALIYYFTVTIVDSENRLKTTCWTMVIFMSLVALMGVLQYYGIDWTGAGMMWSDDKQMWQIRGIGFFDNPNDLAYSVILVIPFMLGLFFATDSFLVRAAAFAVLYLNAYCVYLTRSRGGQLALGVCLLTWTYLWLTDPVWKKRIRVVVLVGILVIFAVQTGGYRDDESAMGRIEAWVAGFAMMQAHPILGVGKGQFLEYFPRDAHNSYVRAGAELGVVGLYAFIGILFFSFMSLRHAPSETLHLKWRLYHSSLGSFLASFAVASLFSTRIYDVVFMTVVSLTGILGRLMSQEAQEEGIEELPAVLVEKGVWNKQVFGLTIATIVVWKLFLVQVW</sequence>
<name>A0A7C4RTM1_9BACT</name>
<dbReference type="PANTHER" id="PTHR37422:SF13">
    <property type="entry name" value="LIPOPOLYSACCHARIDE BIOSYNTHESIS PROTEIN PA4999-RELATED"/>
    <property type="match status" value="1"/>
</dbReference>
<feature type="transmembrane region" description="Helical" evidence="5">
    <location>
        <begin position="398"/>
        <end position="418"/>
    </location>
</feature>
<dbReference type="InterPro" id="IPR007016">
    <property type="entry name" value="O-antigen_ligase-rel_domated"/>
</dbReference>
<feature type="transmembrane region" description="Helical" evidence="5">
    <location>
        <begin position="109"/>
        <end position="131"/>
    </location>
</feature>
<evidence type="ECO:0000313" key="7">
    <source>
        <dbReference type="EMBL" id="HGU33821.1"/>
    </source>
</evidence>
<evidence type="ECO:0000259" key="6">
    <source>
        <dbReference type="Pfam" id="PF04932"/>
    </source>
</evidence>
<feature type="transmembrane region" description="Helical" evidence="5">
    <location>
        <begin position="183"/>
        <end position="202"/>
    </location>
</feature>
<organism evidence="7">
    <name type="scientific">Desulfatirhabdium butyrativorans</name>
    <dbReference type="NCBI Taxonomy" id="340467"/>
    <lineage>
        <taxon>Bacteria</taxon>
        <taxon>Pseudomonadati</taxon>
        <taxon>Thermodesulfobacteriota</taxon>
        <taxon>Desulfobacteria</taxon>
        <taxon>Desulfobacterales</taxon>
        <taxon>Desulfatirhabdiaceae</taxon>
        <taxon>Desulfatirhabdium</taxon>
    </lineage>
</organism>
<feature type="transmembrane region" description="Helical" evidence="5">
    <location>
        <begin position="232"/>
        <end position="251"/>
    </location>
</feature>
<reference evidence="7" key="1">
    <citation type="journal article" date="2020" name="mSystems">
        <title>Genome- and Community-Level Interaction Insights into Carbon Utilization and Element Cycling Functions of Hydrothermarchaeota in Hydrothermal Sediment.</title>
        <authorList>
            <person name="Zhou Z."/>
            <person name="Liu Y."/>
            <person name="Xu W."/>
            <person name="Pan J."/>
            <person name="Luo Z.H."/>
            <person name="Li M."/>
        </authorList>
    </citation>
    <scope>NUCLEOTIDE SEQUENCE [LARGE SCALE GENOMIC DNA]</scope>
    <source>
        <strain evidence="7">SpSt-477</strain>
    </source>
</reference>
<dbReference type="GO" id="GO:0016020">
    <property type="term" value="C:membrane"/>
    <property type="evidence" value="ECO:0007669"/>
    <property type="project" value="UniProtKB-SubCell"/>
</dbReference>
<evidence type="ECO:0000256" key="1">
    <source>
        <dbReference type="ARBA" id="ARBA00004141"/>
    </source>
</evidence>
<dbReference type="Pfam" id="PF04932">
    <property type="entry name" value="Wzy_C"/>
    <property type="match status" value="1"/>
</dbReference>
<feature type="domain" description="O-antigen ligase-related" evidence="6">
    <location>
        <begin position="192"/>
        <end position="312"/>
    </location>
</feature>
<dbReference type="InterPro" id="IPR051533">
    <property type="entry name" value="WaaL-like"/>
</dbReference>
<evidence type="ECO:0000256" key="2">
    <source>
        <dbReference type="ARBA" id="ARBA00022692"/>
    </source>
</evidence>
<keyword evidence="2 5" id="KW-0812">Transmembrane</keyword>
<keyword evidence="4 5" id="KW-0472">Membrane</keyword>
<feature type="transmembrane region" description="Helical" evidence="5">
    <location>
        <begin position="263"/>
        <end position="280"/>
    </location>
</feature>
<comment type="subcellular location">
    <subcellularLocation>
        <location evidence="1">Membrane</location>
        <topology evidence="1">Multi-pass membrane protein</topology>
    </subcellularLocation>
</comment>
<accession>A0A7C4RTM1</accession>
<keyword evidence="3 5" id="KW-1133">Transmembrane helix</keyword>
<feature type="transmembrane region" description="Helical" evidence="5">
    <location>
        <begin position="161"/>
        <end position="178"/>
    </location>
</feature>
<feature type="transmembrane region" description="Helical" evidence="5">
    <location>
        <begin position="301"/>
        <end position="322"/>
    </location>
</feature>
<comment type="caution">
    <text evidence="7">The sequence shown here is derived from an EMBL/GenBank/DDBJ whole genome shotgun (WGS) entry which is preliminary data.</text>
</comment>
<feature type="transmembrane region" description="Helical" evidence="5">
    <location>
        <begin position="334"/>
        <end position="354"/>
    </location>
</feature>
<proteinExistence type="predicted"/>
<evidence type="ECO:0000256" key="4">
    <source>
        <dbReference type="ARBA" id="ARBA00023136"/>
    </source>
</evidence>
<dbReference type="PANTHER" id="PTHR37422">
    <property type="entry name" value="TEICHURONIC ACID BIOSYNTHESIS PROTEIN TUAE"/>
    <property type="match status" value="1"/>
</dbReference>
<feature type="transmembrane region" description="Helical" evidence="5">
    <location>
        <begin position="208"/>
        <end position="225"/>
    </location>
</feature>
<feature type="transmembrane region" description="Helical" evidence="5">
    <location>
        <begin position="27"/>
        <end position="46"/>
    </location>
</feature>
<evidence type="ECO:0000256" key="3">
    <source>
        <dbReference type="ARBA" id="ARBA00022989"/>
    </source>
</evidence>
<gene>
    <name evidence="7" type="ORF">ENS29_13365</name>
</gene>
<protein>
    <recommendedName>
        <fullName evidence="6">O-antigen ligase-related domain-containing protein</fullName>
    </recommendedName>
</protein>
<dbReference type="EMBL" id="DSUH01000306">
    <property type="protein sequence ID" value="HGU33821.1"/>
    <property type="molecule type" value="Genomic_DNA"/>
</dbReference>